<gene>
    <name evidence="17" type="ORF">SPHA_78667</name>
</gene>
<evidence type="ECO:0000256" key="14">
    <source>
        <dbReference type="ARBA" id="ARBA00038030"/>
    </source>
</evidence>
<dbReference type="SUPFAM" id="SSF48452">
    <property type="entry name" value="TPR-like"/>
    <property type="match status" value="2"/>
</dbReference>
<dbReference type="PANTHER" id="PTHR46208:SF1">
    <property type="entry name" value="MITOCHONDRIAL IMPORT RECEPTOR SUBUNIT TOM70"/>
    <property type="match status" value="1"/>
</dbReference>
<feature type="repeat" description="TPR" evidence="15">
    <location>
        <begin position="486"/>
        <end position="519"/>
    </location>
</feature>
<dbReference type="Pfam" id="PF13181">
    <property type="entry name" value="TPR_8"/>
    <property type="match status" value="2"/>
</dbReference>
<evidence type="ECO:0000256" key="1">
    <source>
        <dbReference type="ARBA" id="ARBA00004572"/>
    </source>
</evidence>
<accession>A0A812ESX6</accession>
<evidence type="ECO:0000256" key="15">
    <source>
        <dbReference type="PROSITE-ProRule" id="PRU00339"/>
    </source>
</evidence>
<evidence type="ECO:0000256" key="13">
    <source>
        <dbReference type="ARBA" id="ARBA00023306"/>
    </source>
</evidence>
<dbReference type="Pfam" id="PF00515">
    <property type="entry name" value="TPR_1"/>
    <property type="match status" value="1"/>
</dbReference>
<keyword evidence="10 16" id="KW-1133">Transmembrane helix</keyword>
<evidence type="ECO:0000256" key="12">
    <source>
        <dbReference type="ARBA" id="ARBA00023136"/>
    </source>
</evidence>
<feature type="transmembrane region" description="Helical" evidence="16">
    <location>
        <begin position="35"/>
        <end position="53"/>
    </location>
</feature>
<feature type="repeat" description="TPR" evidence="15">
    <location>
        <begin position="452"/>
        <end position="485"/>
    </location>
</feature>
<dbReference type="GO" id="GO:0045039">
    <property type="term" value="P:protein insertion into mitochondrial inner membrane"/>
    <property type="evidence" value="ECO:0007669"/>
    <property type="project" value="TreeGrafter"/>
</dbReference>
<dbReference type="PROSITE" id="PS50005">
    <property type="entry name" value="TPR"/>
    <property type="match status" value="4"/>
</dbReference>
<dbReference type="Pfam" id="PF05839">
    <property type="entry name" value="Apc13p"/>
    <property type="match status" value="1"/>
</dbReference>
<dbReference type="GO" id="GO:0051301">
    <property type="term" value="P:cell division"/>
    <property type="evidence" value="ECO:0007669"/>
    <property type="project" value="UniProtKB-KW"/>
</dbReference>
<protein>
    <submittedName>
        <fullName evidence="17">TOM70</fullName>
    </submittedName>
</protein>
<evidence type="ECO:0000256" key="16">
    <source>
        <dbReference type="SAM" id="Phobius"/>
    </source>
</evidence>
<dbReference type="SMART" id="SM00028">
    <property type="entry name" value="TPR"/>
    <property type="match status" value="8"/>
</dbReference>
<evidence type="ECO:0000256" key="10">
    <source>
        <dbReference type="ARBA" id="ARBA00022989"/>
    </source>
</evidence>
<keyword evidence="6" id="KW-0498">Mitosis</keyword>
<dbReference type="InterPro" id="IPR011990">
    <property type="entry name" value="TPR-like_helical_dom_sf"/>
</dbReference>
<evidence type="ECO:0000256" key="11">
    <source>
        <dbReference type="ARBA" id="ARBA00023128"/>
    </source>
</evidence>
<evidence type="ECO:0000256" key="9">
    <source>
        <dbReference type="ARBA" id="ARBA00022803"/>
    </source>
</evidence>
<comment type="similarity">
    <text evidence="14">Belongs to the Tom70 family.</text>
</comment>
<evidence type="ECO:0000256" key="7">
    <source>
        <dbReference type="ARBA" id="ARBA00022786"/>
    </source>
</evidence>
<dbReference type="InterPro" id="IPR008401">
    <property type="entry name" value="Apc13"/>
</dbReference>
<dbReference type="GO" id="GO:0030943">
    <property type="term" value="F:mitochondrion targeting sequence binding"/>
    <property type="evidence" value="ECO:0007669"/>
    <property type="project" value="TreeGrafter"/>
</dbReference>
<evidence type="ECO:0000313" key="17">
    <source>
        <dbReference type="EMBL" id="CAE1329127.1"/>
    </source>
</evidence>
<comment type="similarity">
    <text evidence="2">Belongs to the APC13 family.</text>
</comment>
<evidence type="ECO:0000313" key="18">
    <source>
        <dbReference type="Proteomes" id="UP000597762"/>
    </source>
</evidence>
<keyword evidence="18" id="KW-1185">Reference proteome</keyword>
<organism evidence="17 18">
    <name type="scientific">Acanthosepion pharaonis</name>
    <name type="common">Pharaoh cuttlefish</name>
    <name type="synonym">Sepia pharaonis</name>
    <dbReference type="NCBI Taxonomy" id="158019"/>
    <lineage>
        <taxon>Eukaryota</taxon>
        <taxon>Metazoa</taxon>
        <taxon>Spiralia</taxon>
        <taxon>Lophotrochozoa</taxon>
        <taxon>Mollusca</taxon>
        <taxon>Cephalopoda</taxon>
        <taxon>Coleoidea</taxon>
        <taxon>Decapodiformes</taxon>
        <taxon>Sepiida</taxon>
        <taxon>Sepiina</taxon>
        <taxon>Sepiidae</taxon>
        <taxon>Acanthosepion</taxon>
    </lineage>
</organism>
<keyword evidence="12 16" id="KW-0472">Membrane</keyword>
<reference evidence="17" key="1">
    <citation type="submission" date="2021-01" db="EMBL/GenBank/DDBJ databases">
        <authorList>
            <person name="Li R."/>
            <person name="Bekaert M."/>
        </authorList>
    </citation>
    <scope>NUCLEOTIDE SEQUENCE</scope>
    <source>
        <strain evidence="17">Farmed</strain>
    </source>
</reference>
<dbReference type="PANTHER" id="PTHR46208">
    <property type="entry name" value="MITOCHONDRIAL IMPORT RECEPTOR SUBUNIT TOM70"/>
    <property type="match status" value="1"/>
</dbReference>
<dbReference type="GO" id="GO:0008320">
    <property type="term" value="F:protein transmembrane transporter activity"/>
    <property type="evidence" value="ECO:0007669"/>
    <property type="project" value="TreeGrafter"/>
</dbReference>
<dbReference type="EMBL" id="CAHIKZ030005547">
    <property type="protein sequence ID" value="CAE1329127.1"/>
    <property type="molecule type" value="Genomic_DNA"/>
</dbReference>
<dbReference type="GO" id="GO:0005741">
    <property type="term" value="C:mitochondrial outer membrane"/>
    <property type="evidence" value="ECO:0007669"/>
    <property type="project" value="UniProtKB-SubCell"/>
</dbReference>
<keyword evidence="11" id="KW-0496">Mitochondrion</keyword>
<feature type="repeat" description="TPR" evidence="15">
    <location>
        <begin position="213"/>
        <end position="246"/>
    </location>
</feature>
<dbReference type="Proteomes" id="UP000597762">
    <property type="component" value="Unassembled WGS sequence"/>
</dbReference>
<dbReference type="OrthoDB" id="66418at2759"/>
<name>A0A812ESX6_ACAPH</name>
<evidence type="ECO:0000256" key="3">
    <source>
        <dbReference type="ARBA" id="ARBA00022618"/>
    </source>
</evidence>
<keyword evidence="3" id="KW-0132">Cell division</keyword>
<evidence type="ECO:0000256" key="4">
    <source>
        <dbReference type="ARBA" id="ARBA00022692"/>
    </source>
</evidence>
<keyword evidence="8" id="KW-1000">Mitochondrion outer membrane</keyword>
<dbReference type="AlphaFoldDB" id="A0A812ESX6"/>
<evidence type="ECO:0000256" key="2">
    <source>
        <dbReference type="ARBA" id="ARBA00006940"/>
    </source>
</evidence>
<dbReference type="GO" id="GO:0030150">
    <property type="term" value="P:protein import into mitochondrial matrix"/>
    <property type="evidence" value="ECO:0007669"/>
    <property type="project" value="TreeGrafter"/>
</dbReference>
<keyword evidence="9 15" id="KW-0802">TPR repeat</keyword>
<keyword evidence="4 16" id="KW-0812">Transmembrane</keyword>
<evidence type="ECO:0000256" key="5">
    <source>
        <dbReference type="ARBA" id="ARBA00022737"/>
    </source>
</evidence>
<feature type="repeat" description="TPR" evidence="15">
    <location>
        <begin position="561"/>
        <end position="594"/>
    </location>
</feature>
<comment type="subcellular location">
    <subcellularLocation>
        <location evidence="1">Mitochondrion outer membrane</location>
        <topology evidence="1">Single-pass membrane protein</topology>
    </subcellularLocation>
</comment>
<sequence length="734" mass="83551">MYIKKSRQIIFIVDKIFKFVFSVVISLPYCDSPEFLFLFGSFNVLYFLTLIIMDSQIMMDGRMIDLIDERWREDKLPMEDVAVPQMELPELEPDNGPTIETLPHSARESRVVSKLDANTSGTWAVMAMGKLNLRIERLREFMQGQLEGLSKWQLALLFGTPVTLGLAGFIYYKSKKHKKSDSKSNAASSTTTATAGVKNKVVKEAQLTPLDEALEAKKKGNNLFKAGKYSDAIECYTKAISLCPSDQTDQLATFYQNRAAAFDQLNNHKQVIADCSEALNLNPKYAKALNRRAKSADHEGDLKLALEDLTFLCMLENFANEETVKFSERVLRDLGKKKAKIEMASRKPTLPSKTFMSVFREMFRNDPIFNIDILQLNEGSPFTEACKQFLNSKCENVIDLCNEELSLPESKYLTEALLLRGTAHLYMGAFADAITDFDTLIDKADMDKTIKVNALIKKSNCYGQQSLSQEAMDTYAQAVNIDPENVDIYFHRGQQLMFQDRCNESVEDYKKCIELCPDFPQAHVYKCLAEHRTALINNSTEGLEKVAVRFGEVVNKFPNCIEARIKFGQTLLGQGKPEDAHEHFEKVLLLDKNNAMATVYMGVLLLNYKPDFDQIRSYIDKAIEMDGRYEYPYELLGSIEVHRGNIQAGVSNFQKAIKLARTEHEITHLYTLMDATEAQVEKTPHSLNSQHVSICMQDVNCFSFKYFLSNELQETEEKQFHFAANSTLPFFFLF</sequence>
<dbReference type="GO" id="GO:0005680">
    <property type="term" value="C:anaphase-promoting complex"/>
    <property type="evidence" value="ECO:0007669"/>
    <property type="project" value="InterPro"/>
</dbReference>
<comment type="caution">
    <text evidence="17">The sequence shown here is derived from an EMBL/GenBank/DDBJ whole genome shotgun (WGS) entry which is preliminary data.</text>
</comment>
<keyword evidence="13" id="KW-0131">Cell cycle</keyword>
<evidence type="ECO:0000256" key="8">
    <source>
        <dbReference type="ARBA" id="ARBA00022787"/>
    </source>
</evidence>
<keyword evidence="5" id="KW-0677">Repeat</keyword>
<dbReference type="InterPro" id="IPR019734">
    <property type="entry name" value="TPR_rpt"/>
</dbReference>
<proteinExistence type="inferred from homology"/>
<evidence type="ECO:0000256" key="6">
    <source>
        <dbReference type="ARBA" id="ARBA00022776"/>
    </source>
</evidence>
<dbReference type="Gene3D" id="1.25.40.10">
    <property type="entry name" value="Tetratricopeptide repeat domain"/>
    <property type="match status" value="2"/>
</dbReference>
<keyword evidence="7" id="KW-0833">Ubl conjugation pathway</keyword>